<organism evidence="4 5">
    <name type="scientific">Amycolatopsis japonica</name>
    <dbReference type="NCBI Taxonomy" id="208439"/>
    <lineage>
        <taxon>Bacteria</taxon>
        <taxon>Bacillati</taxon>
        <taxon>Actinomycetota</taxon>
        <taxon>Actinomycetes</taxon>
        <taxon>Pseudonocardiales</taxon>
        <taxon>Pseudonocardiaceae</taxon>
        <taxon>Amycolatopsis</taxon>
        <taxon>Amycolatopsis japonica group</taxon>
    </lineage>
</organism>
<proteinExistence type="predicted"/>
<dbReference type="PROSITE" id="PS51257">
    <property type="entry name" value="PROKAR_LIPOPROTEIN"/>
    <property type="match status" value="1"/>
</dbReference>
<dbReference type="PANTHER" id="PTHR36933">
    <property type="entry name" value="SLL0788 PROTEIN"/>
    <property type="match status" value="1"/>
</dbReference>
<evidence type="ECO:0000313" key="4">
    <source>
        <dbReference type="EMBL" id="AIG75236.1"/>
    </source>
</evidence>
<dbReference type="Proteomes" id="UP000028492">
    <property type="component" value="Chromosome"/>
</dbReference>
<evidence type="ECO:0000313" key="5">
    <source>
        <dbReference type="Proteomes" id="UP000028492"/>
    </source>
</evidence>
<dbReference type="AlphaFoldDB" id="A0A075US50"/>
<protein>
    <submittedName>
        <fullName evidence="4">Conserved putative secreted protein</fullName>
    </submittedName>
</protein>
<feature type="region of interest" description="Disordered" evidence="1">
    <location>
        <begin position="28"/>
        <end position="47"/>
    </location>
</feature>
<feature type="chain" id="PRO_5039272809" evidence="2">
    <location>
        <begin position="25"/>
        <end position="195"/>
    </location>
</feature>
<sequence>MTSRKLVGAALAALASFAVLTGCASSDTASTGHDMSTVKAPDPQQAGHNQADVTFAQGMIPHHEQALAMAKLVDGRTRNAKVVDLAARIQEAQDPEIQQLNGLLKGWGVAPSGEHSGHGSAAGMMTEDDLAKLGKAKDAAFDKQWLEMMVKHHEGALEMAKTALQQGSNAEVKALAQKVIDGQQTEITEMRALLG</sequence>
<dbReference type="Gene3D" id="1.20.1260.10">
    <property type="match status" value="1"/>
</dbReference>
<dbReference type="eggNOG" id="COG3544">
    <property type="taxonomic scope" value="Bacteria"/>
</dbReference>
<dbReference type="PANTHER" id="PTHR36933:SF1">
    <property type="entry name" value="SLL0788 PROTEIN"/>
    <property type="match status" value="1"/>
</dbReference>
<dbReference type="STRING" id="208439.AJAP_11755"/>
<feature type="signal peptide" evidence="2">
    <location>
        <begin position="1"/>
        <end position="24"/>
    </location>
</feature>
<dbReference type="RefSeq" id="WP_038510580.1">
    <property type="nucleotide sequence ID" value="NZ_CP008953.1"/>
</dbReference>
<evidence type="ECO:0000259" key="3">
    <source>
        <dbReference type="Pfam" id="PF03713"/>
    </source>
</evidence>
<dbReference type="Pfam" id="PF03713">
    <property type="entry name" value="DUF305"/>
    <property type="match status" value="1"/>
</dbReference>
<keyword evidence="5" id="KW-1185">Reference proteome</keyword>
<gene>
    <name evidence="4" type="ORF">AJAP_11755</name>
</gene>
<accession>A0A075US50</accession>
<evidence type="ECO:0000256" key="2">
    <source>
        <dbReference type="SAM" id="SignalP"/>
    </source>
</evidence>
<reference evidence="4 5" key="1">
    <citation type="journal article" date="2014" name="J. Biotechnol.">
        <title>Complete genome sequence of the actinobacterium Amycolatopsis japonica MG417-CF17(T) (=DSM 44213T) producing (S,S)-N,N'-ethylenediaminedisuccinic acid.</title>
        <authorList>
            <person name="Stegmann E."/>
            <person name="Albersmeier A."/>
            <person name="Spohn M."/>
            <person name="Gert H."/>
            <person name="Weber T."/>
            <person name="Wohlleben W."/>
            <person name="Kalinowski J."/>
            <person name="Ruckert C."/>
        </authorList>
    </citation>
    <scope>NUCLEOTIDE SEQUENCE [LARGE SCALE GENOMIC DNA]</scope>
    <source>
        <strain evidence="5">MG417-CF17 (DSM 44213)</strain>
    </source>
</reference>
<dbReference type="KEGG" id="aja:AJAP_11755"/>
<dbReference type="InterPro" id="IPR012347">
    <property type="entry name" value="Ferritin-like"/>
</dbReference>
<feature type="domain" description="DUF305" evidence="3">
    <location>
        <begin position="52"/>
        <end position="194"/>
    </location>
</feature>
<name>A0A075US50_9PSEU</name>
<dbReference type="HOGENOM" id="CLU_074343_1_1_11"/>
<keyword evidence="2" id="KW-0732">Signal</keyword>
<dbReference type="InterPro" id="IPR005183">
    <property type="entry name" value="DUF305_CopM-like"/>
</dbReference>
<evidence type="ECO:0000256" key="1">
    <source>
        <dbReference type="SAM" id="MobiDB-lite"/>
    </source>
</evidence>
<dbReference type="EMBL" id="CP008953">
    <property type="protein sequence ID" value="AIG75236.1"/>
    <property type="molecule type" value="Genomic_DNA"/>
</dbReference>